<dbReference type="GeneID" id="28857636"/>
<evidence type="ECO:0000313" key="2">
    <source>
        <dbReference type="Proteomes" id="UP000078397"/>
    </source>
</evidence>
<reference evidence="1 2" key="1">
    <citation type="journal article" date="2016" name="PLoS Pathog.">
        <title>Biosynthesis of antibiotic leucinostatins in bio-control fungus Purpureocillium lilacinum and their inhibition on phytophthora revealed by genome mining.</title>
        <authorList>
            <person name="Wang G."/>
            <person name="Liu Z."/>
            <person name="Lin R."/>
            <person name="Li E."/>
            <person name="Mao Z."/>
            <person name="Ling J."/>
            <person name="Yang Y."/>
            <person name="Yin W.B."/>
            <person name="Xie B."/>
        </authorList>
    </citation>
    <scope>NUCLEOTIDE SEQUENCE [LARGE SCALE GENOMIC DNA]</scope>
    <source>
        <strain evidence="1">170</strain>
    </source>
</reference>
<proteinExistence type="predicted"/>
<evidence type="ECO:0000313" key="1">
    <source>
        <dbReference type="EMBL" id="OAQ68872.1"/>
    </source>
</evidence>
<gene>
    <name evidence="1" type="ORF">VFPPC_15889</name>
</gene>
<dbReference type="Proteomes" id="UP000078397">
    <property type="component" value="Unassembled WGS sequence"/>
</dbReference>
<keyword evidence="2" id="KW-1185">Reference proteome</keyword>
<comment type="caution">
    <text evidence="1">The sequence shown here is derived from an EMBL/GenBank/DDBJ whole genome shotgun (WGS) entry which is preliminary data.</text>
</comment>
<accession>A0A179FTE0</accession>
<dbReference type="EMBL" id="LSBJ02000003">
    <property type="protein sequence ID" value="OAQ68872.1"/>
    <property type="molecule type" value="Genomic_DNA"/>
</dbReference>
<protein>
    <submittedName>
        <fullName evidence="1">Uncharacterized protein</fullName>
    </submittedName>
</protein>
<sequence>MPVPFNLQAPMACTEGAETPVFIGHPTHRIYLGVLHLLLFPCLMSKQSQPTPISRCPDCKVTMVSVVAGSAPIFWVAWLEYSDSQRESGFISCVSACSSRFNKKRHLGMASFQTPMFWHHIYSVTIHQEIPPPGSFLVSY</sequence>
<dbReference type="KEGG" id="pchm:VFPPC_15889"/>
<dbReference type="AlphaFoldDB" id="A0A179FTE0"/>
<organism evidence="1 2">
    <name type="scientific">Pochonia chlamydosporia 170</name>
    <dbReference type="NCBI Taxonomy" id="1380566"/>
    <lineage>
        <taxon>Eukaryota</taxon>
        <taxon>Fungi</taxon>
        <taxon>Dikarya</taxon>
        <taxon>Ascomycota</taxon>
        <taxon>Pezizomycotina</taxon>
        <taxon>Sordariomycetes</taxon>
        <taxon>Hypocreomycetidae</taxon>
        <taxon>Hypocreales</taxon>
        <taxon>Clavicipitaceae</taxon>
        <taxon>Pochonia</taxon>
    </lineage>
</organism>
<dbReference type="RefSeq" id="XP_018145722.1">
    <property type="nucleotide sequence ID" value="XM_018293642.1"/>
</dbReference>
<name>A0A179FTE0_METCM</name>